<name>A0A835QUM9_VANPL</name>
<gene>
    <name evidence="1" type="ORF">HPP92_016004</name>
</gene>
<protein>
    <submittedName>
        <fullName evidence="1">Uncharacterized protein</fullName>
    </submittedName>
</protein>
<accession>A0A835QUM9</accession>
<reference evidence="1 2" key="1">
    <citation type="journal article" date="2020" name="Nat. Food">
        <title>A phased Vanilla planifolia genome enables genetic improvement of flavour and production.</title>
        <authorList>
            <person name="Hasing T."/>
            <person name="Tang H."/>
            <person name="Brym M."/>
            <person name="Khazi F."/>
            <person name="Huang T."/>
            <person name="Chambers A.H."/>
        </authorList>
    </citation>
    <scope>NUCLEOTIDE SEQUENCE [LARGE SCALE GENOMIC DNA]</scope>
    <source>
        <tissue evidence="1">Leaf</tissue>
    </source>
</reference>
<proteinExistence type="predicted"/>
<dbReference type="EMBL" id="JADCNL010000007">
    <property type="protein sequence ID" value="KAG0474147.1"/>
    <property type="molecule type" value="Genomic_DNA"/>
</dbReference>
<evidence type="ECO:0000313" key="1">
    <source>
        <dbReference type="EMBL" id="KAG0474147.1"/>
    </source>
</evidence>
<evidence type="ECO:0000313" key="2">
    <source>
        <dbReference type="Proteomes" id="UP000636800"/>
    </source>
</evidence>
<keyword evidence="2" id="KW-1185">Reference proteome</keyword>
<comment type="caution">
    <text evidence="1">The sequence shown here is derived from an EMBL/GenBank/DDBJ whole genome shotgun (WGS) entry which is preliminary data.</text>
</comment>
<dbReference type="InterPro" id="IPR015943">
    <property type="entry name" value="WD40/YVTN_repeat-like_dom_sf"/>
</dbReference>
<dbReference type="Proteomes" id="UP000636800">
    <property type="component" value="Chromosome 7"/>
</dbReference>
<sequence length="132" mass="14937">MEISTTLSKVGPAVYMPVIDSSQIDLRWALTLPTIFLTQQGKKRRTMKLFSPAKRHIVKVQLKPFSTTEAGFLVFCKRPPTATEGMLTALYDSAFPTKARVARTKKRYIPRSADRTLDAPDLVDDFYLNLLD</sequence>
<dbReference type="AlphaFoldDB" id="A0A835QUM9"/>
<organism evidence="1 2">
    <name type="scientific">Vanilla planifolia</name>
    <name type="common">Vanilla</name>
    <dbReference type="NCBI Taxonomy" id="51239"/>
    <lineage>
        <taxon>Eukaryota</taxon>
        <taxon>Viridiplantae</taxon>
        <taxon>Streptophyta</taxon>
        <taxon>Embryophyta</taxon>
        <taxon>Tracheophyta</taxon>
        <taxon>Spermatophyta</taxon>
        <taxon>Magnoliopsida</taxon>
        <taxon>Liliopsida</taxon>
        <taxon>Asparagales</taxon>
        <taxon>Orchidaceae</taxon>
        <taxon>Vanilloideae</taxon>
        <taxon>Vanilleae</taxon>
        <taxon>Vanilla</taxon>
    </lineage>
</organism>
<dbReference type="Gene3D" id="2.130.10.10">
    <property type="entry name" value="YVTN repeat-like/Quinoprotein amine dehydrogenase"/>
    <property type="match status" value="1"/>
</dbReference>